<keyword evidence="2" id="KW-1185">Reference proteome</keyword>
<name>A0A1I0DBW5_9FIRM</name>
<organism evidence="1 2">
    <name type="scientific">Thomasclavelia cocleata</name>
    <dbReference type="NCBI Taxonomy" id="69824"/>
    <lineage>
        <taxon>Bacteria</taxon>
        <taxon>Bacillati</taxon>
        <taxon>Bacillota</taxon>
        <taxon>Erysipelotrichia</taxon>
        <taxon>Erysipelotrichales</taxon>
        <taxon>Coprobacillaceae</taxon>
        <taxon>Thomasclavelia</taxon>
    </lineage>
</organism>
<gene>
    <name evidence="1" type="ORF">SAMN04489758_105117</name>
</gene>
<dbReference type="Proteomes" id="UP000198558">
    <property type="component" value="Unassembled WGS sequence"/>
</dbReference>
<sequence length="41" mass="5122">MEYHFIKNNVMLQKYSYHKISFTFTNGNKYNDKLKFTKERN</sequence>
<dbReference type="EMBL" id="FOIN01000005">
    <property type="protein sequence ID" value="SET29727.1"/>
    <property type="molecule type" value="Genomic_DNA"/>
</dbReference>
<proteinExistence type="predicted"/>
<evidence type="ECO:0000313" key="2">
    <source>
        <dbReference type="Proteomes" id="UP000198558"/>
    </source>
</evidence>
<protein>
    <submittedName>
        <fullName evidence="1">Uncharacterized protein</fullName>
    </submittedName>
</protein>
<accession>A0A1I0DBW5</accession>
<reference evidence="2" key="1">
    <citation type="submission" date="2016-10" db="EMBL/GenBank/DDBJ databases">
        <authorList>
            <person name="Varghese N."/>
            <person name="Submissions S."/>
        </authorList>
    </citation>
    <scope>NUCLEOTIDE SEQUENCE [LARGE SCALE GENOMIC DNA]</scope>
    <source>
        <strain evidence="2">DSM 1551</strain>
    </source>
</reference>
<evidence type="ECO:0000313" key="1">
    <source>
        <dbReference type="EMBL" id="SET29727.1"/>
    </source>
</evidence>
<dbReference type="AlphaFoldDB" id="A0A1I0DBW5"/>